<reference evidence="6" key="2">
    <citation type="submission" date="2020-09" db="EMBL/GenBank/DDBJ databases">
        <authorList>
            <person name="Sun Q."/>
            <person name="Kim S."/>
        </authorList>
    </citation>
    <scope>NUCLEOTIDE SEQUENCE</scope>
    <source>
        <strain evidence="6">KCTC 12368</strain>
    </source>
</reference>
<dbReference type="PANTHER" id="PTHR43774:SF1">
    <property type="entry name" value="PEPTIDE METHIONINE SULFOXIDE REDUCTASE MSRA 2"/>
    <property type="match status" value="1"/>
</dbReference>
<dbReference type="EMBL" id="BMWX01000001">
    <property type="protein sequence ID" value="GGZ17520.1"/>
    <property type="molecule type" value="Genomic_DNA"/>
</dbReference>
<comment type="caution">
    <text evidence="6">The sequence shown here is derived from an EMBL/GenBank/DDBJ whole genome shotgun (WGS) entry which is preliminary data.</text>
</comment>
<keyword evidence="1 4" id="KW-0560">Oxidoreductase</keyword>
<gene>
    <name evidence="4 6" type="primary">msrA</name>
    <name evidence="6" type="ORF">GCM10007049_07610</name>
</gene>
<organism evidence="6 7">
    <name type="scientific">Echinicola pacifica</name>
    <dbReference type="NCBI Taxonomy" id="346377"/>
    <lineage>
        <taxon>Bacteria</taxon>
        <taxon>Pseudomonadati</taxon>
        <taxon>Bacteroidota</taxon>
        <taxon>Cytophagia</taxon>
        <taxon>Cytophagales</taxon>
        <taxon>Cyclobacteriaceae</taxon>
        <taxon>Echinicola</taxon>
    </lineage>
</organism>
<evidence type="ECO:0000256" key="1">
    <source>
        <dbReference type="ARBA" id="ARBA00023002"/>
    </source>
</evidence>
<dbReference type="Pfam" id="PF01625">
    <property type="entry name" value="PMSR"/>
    <property type="match status" value="1"/>
</dbReference>
<dbReference type="Gene3D" id="3.30.1060.10">
    <property type="entry name" value="Peptide methionine sulphoxide reductase MsrA"/>
    <property type="match status" value="1"/>
</dbReference>
<dbReference type="InterPro" id="IPR002569">
    <property type="entry name" value="Met_Sox_Rdtase_MsrA_dom"/>
</dbReference>
<evidence type="ECO:0000313" key="6">
    <source>
        <dbReference type="EMBL" id="GGZ17520.1"/>
    </source>
</evidence>
<accession>A0A918PR76</accession>
<comment type="catalytic activity">
    <reaction evidence="3 4">
        <text>[thioredoxin]-disulfide + L-methionine + H2O = L-methionine (S)-S-oxide + [thioredoxin]-dithiol</text>
        <dbReference type="Rhea" id="RHEA:19993"/>
        <dbReference type="Rhea" id="RHEA-COMP:10698"/>
        <dbReference type="Rhea" id="RHEA-COMP:10700"/>
        <dbReference type="ChEBI" id="CHEBI:15377"/>
        <dbReference type="ChEBI" id="CHEBI:29950"/>
        <dbReference type="ChEBI" id="CHEBI:50058"/>
        <dbReference type="ChEBI" id="CHEBI:57844"/>
        <dbReference type="ChEBI" id="CHEBI:58772"/>
        <dbReference type="EC" id="1.8.4.11"/>
    </reaction>
</comment>
<dbReference type="Proteomes" id="UP000619457">
    <property type="component" value="Unassembled WGS sequence"/>
</dbReference>
<feature type="domain" description="Peptide methionine sulphoxide reductase MsrA" evidence="5">
    <location>
        <begin position="21"/>
        <end position="173"/>
    </location>
</feature>
<dbReference type="SUPFAM" id="SSF55068">
    <property type="entry name" value="Peptide methionine sulfoxide reductase"/>
    <property type="match status" value="1"/>
</dbReference>
<sequence>MEISNDPKANPGRAKEEYPLATFGAGCFWCTEAVFQNLRGISNLRPGYAGGIIENPTYEEVVSGTTGHAEVIQFNFDPKLIAYQDLLEVFWATHDPTTVNQQGADMGPQYRSVIFYHSDIQKQTAEEFKELIGKAEVYDGPIVTEIAPFEGFYPAEKEHLDYYKNNQNQPYCQFVIRPKVEKLKKVFGKHTKFV</sequence>
<evidence type="ECO:0000256" key="2">
    <source>
        <dbReference type="ARBA" id="ARBA00047806"/>
    </source>
</evidence>
<evidence type="ECO:0000259" key="5">
    <source>
        <dbReference type="Pfam" id="PF01625"/>
    </source>
</evidence>
<reference evidence="6" key="1">
    <citation type="journal article" date="2014" name="Int. J. Syst. Evol. Microbiol.">
        <title>Complete genome sequence of Corynebacterium casei LMG S-19264T (=DSM 44701T), isolated from a smear-ripened cheese.</title>
        <authorList>
            <consortium name="US DOE Joint Genome Institute (JGI-PGF)"/>
            <person name="Walter F."/>
            <person name="Albersmeier A."/>
            <person name="Kalinowski J."/>
            <person name="Ruckert C."/>
        </authorList>
    </citation>
    <scope>NUCLEOTIDE SEQUENCE</scope>
    <source>
        <strain evidence="6">KCTC 12368</strain>
    </source>
</reference>
<dbReference type="PANTHER" id="PTHR43774">
    <property type="entry name" value="PEPTIDE METHIONINE SULFOXIDE REDUCTASE"/>
    <property type="match status" value="1"/>
</dbReference>
<dbReference type="NCBIfam" id="TIGR00401">
    <property type="entry name" value="msrA"/>
    <property type="match status" value="1"/>
</dbReference>
<evidence type="ECO:0000256" key="4">
    <source>
        <dbReference type="HAMAP-Rule" id="MF_01401"/>
    </source>
</evidence>
<dbReference type="AlphaFoldDB" id="A0A918PR76"/>
<comment type="catalytic activity">
    <reaction evidence="2 4">
        <text>L-methionyl-[protein] + [thioredoxin]-disulfide + H2O = L-methionyl-(S)-S-oxide-[protein] + [thioredoxin]-dithiol</text>
        <dbReference type="Rhea" id="RHEA:14217"/>
        <dbReference type="Rhea" id="RHEA-COMP:10698"/>
        <dbReference type="Rhea" id="RHEA-COMP:10700"/>
        <dbReference type="Rhea" id="RHEA-COMP:12313"/>
        <dbReference type="Rhea" id="RHEA-COMP:12315"/>
        <dbReference type="ChEBI" id="CHEBI:15377"/>
        <dbReference type="ChEBI" id="CHEBI:16044"/>
        <dbReference type="ChEBI" id="CHEBI:29950"/>
        <dbReference type="ChEBI" id="CHEBI:44120"/>
        <dbReference type="ChEBI" id="CHEBI:50058"/>
        <dbReference type="EC" id="1.8.4.11"/>
    </reaction>
</comment>
<evidence type="ECO:0000313" key="7">
    <source>
        <dbReference type="Proteomes" id="UP000619457"/>
    </source>
</evidence>
<comment type="function">
    <text evidence="4">Has an important function as a repair enzyme for proteins that have been inactivated by oxidation. Catalyzes the reversible oxidation-reduction of methionine sulfoxide in proteins to methionine.</text>
</comment>
<dbReference type="GO" id="GO:0008113">
    <property type="term" value="F:peptide-methionine (S)-S-oxide reductase activity"/>
    <property type="evidence" value="ECO:0007669"/>
    <property type="project" value="UniProtKB-UniRule"/>
</dbReference>
<keyword evidence="7" id="KW-1185">Reference proteome</keyword>
<feature type="active site" evidence="4">
    <location>
        <position position="27"/>
    </location>
</feature>
<dbReference type="HAMAP" id="MF_01401">
    <property type="entry name" value="MsrA"/>
    <property type="match status" value="1"/>
</dbReference>
<dbReference type="InterPro" id="IPR036509">
    <property type="entry name" value="Met_Sox_Rdtase_MsrA_sf"/>
</dbReference>
<comment type="similarity">
    <text evidence="4">Belongs to the MsrA Met sulfoxide reductase family.</text>
</comment>
<protein>
    <recommendedName>
        <fullName evidence="4">Peptide methionine sulfoxide reductase MsrA</fullName>
        <shortName evidence="4">Protein-methionine-S-oxide reductase</shortName>
        <ecNumber evidence="4">1.8.4.11</ecNumber>
    </recommendedName>
    <alternativeName>
        <fullName evidence="4">Peptide-methionine (S)-S-oxide reductase</fullName>
        <shortName evidence="4">Peptide Met(O) reductase</shortName>
    </alternativeName>
</protein>
<name>A0A918PR76_9BACT</name>
<dbReference type="RefSeq" id="WP_018473965.1">
    <property type="nucleotide sequence ID" value="NZ_BMWX01000001.1"/>
</dbReference>
<dbReference type="EC" id="1.8.4.11" evidence="4"/>
<proteinExistence type="inferred from homology"/>
<evidence type="ECO:0000256" key="3">
    <source>
        <dbReference type="ARBA" id="ARBA00048782"/>
    </source>
</evidence>